<dbReference type="EMBL" id="CADCXV010001252">
    <property type="protein sequence ID" value="CAB0042994.1"/>
    <property type="molecule type" value="Genomic_DNA"/>
</dbReference>
<feature type="compositionally biased region" description="Basic and acidic residues" evidence="4">
    <location>
        <begin position="605"/>
        <end position="614"/>
    </location>
</feature>
<evidence type="ECO:0000313" key="7">
    <source>
        <dbReference type="Proteomes" id="UP000479190"/>
    </source>
</evidence>
<feature type="region of interest" description="Disordered" evidence="4">
    <location>
        <begin position="731"/>
        <end position="803"/>
    </location>
</feature>
<dbReference type="GO" id="GO:0006397">
    <property type="term" value="P:mRNA processing"/>
    <property type="evidence" value="ECO:0007669"/>
    <property type="project" value="InterPro"/>
</dbReference>
<proteinExistence type="predicted"/>
<dbReference type="GO" id="GO:0005634">
    <property type="term" value="C:nucleus"/>
    <property type="evidence" value="ECO:0007669"/>
    <property type="project" value="TreeGrafter"/>
</dbReference>
<evidence type="ECO:0000256" key="2">
    <source>
        <dbReference type="ARBA" id="ARBA00022833"/>
    </source>
</evidence>
<feature type="compositionally biased region" description="Basic and acidic residues" evidence="4">
    <location>
        <begin position="770"/>
        <end position="785"/>
    </location>
</feature>
<feature type="domain" description="RING-type" evidence="5">
    <location>
        <begin position="65"/>
        <end position="106"/>
    </location>
</feature>
<feature type="compositionally biased region" description="Basic and acidic residues" evidence="4">
    <location>
        <begin position="188"/>
        <end position="197"/>
    </location>
</feature>
<feature type="domain" description="RING-type" evidence="5">
    <location>
        <begin position="482"/>
        <end position="523"/>
    </location>
</feature>
<dbReference type="PANTHER" id="PTHR15439">
    <property type="entry name" value="RETINOBLASTOMA-BINDING PROTEIN 6"/>
    <property type="match status" value="1"/>
</dbReference>
<evidence type="ECO:0000256" key="1">
    <source>
        <dbReference type="ARBA" id="ARBA00022771"/>
    </source>
</evidence>
<dbReference type="Gene3D" id="3.30.40.10">
    <property type="entry name" value="Zinc/RING finger domain, C3HC4 (zinc finger)"/>
    <property type="match status" value="2"/>
</dbReference>
<dbReference type="SUPFAM" id="SSF57850">
    <property type="entry name" value="RING/U-box"/>
    <property type="match status" value="2"/>
</dbReference>
<feature type="region of interest" description="Disordered" evidence="4">
    <location>
        <begin position="581"/>
        <end position="635"/>
    </location>
</feature>
<keyword evidence="2" id="KW-0862">Zinc</keyword>
<dbReference type="Pfam" id="PF13923">
    <property type="entry name" value="zf-C3HC4_2"/>
    <property type="match status" value="2"/>
</dbReference>
<feature type="compositionally biased region" description="Polar residues" evidence="4">
    <location>
        <begin position="164"/>
        <end position="176"/>
    </location>
</feature>
<organism evidence="6 7">
    <name type="scientific">Trichogramma brassicae</name>
    <dbReference type="NCBI Taxonomy" id="86971"/>
    <lineage>
        <taxon>Eukaryota</taxon>
        <taxon>Metazoa</taxon>
        <taxon>Ecdysozoa</taxon>
        <taxon>Arthropoda</taxon>
        <taxon>Hexapoda</taxon>
        <taxon>Insecta</taxon>
        <taxon>Pterygota</taxon>
        <taxon>Neoptera</taxon>
        <taxon>Endopterygota</taxon>
        <taxon>Hymenoptera</taxon>
        <taxon>Apocrita</taxon>
        <taxon>Proctotrupomorpha</taxon>
        <taxon>Chalcidoidea</taxon>
        <taxon>Trichogrammatidae</taxon>
        <taxon>Trichogramma</taxon>
    </lineage>
</organism>
<name>A0A6H5IZB1_9HYME</name>
<evidence type="ECO:0000256" key="4">
    <source>
        <dbReference type="SAM" id="MobiDB-lite"/>
    </source>
</evidence>
<feature type="compositionally biased region" description="Basic and acidic residues" evidence="4">
    <location>
        <begin position="312"/>
        <end position="325"/>
    </location>
</feature>
<protein>
    <recommendedName>
        <fullName evidence="5">RING-type domain-containing protein</fullName>
    </recommendedName>
</protein>
<dbReference type="GO" id="GO:0008270">
    <property type="term" value="F:zinc ion binding"/>
    <property type="evidence" value="ECO:0007669"/>
    <property type="project" value="UniProtKB-KW"/>
</dbReference>
<dbReference type="Proteomes" id="UP000479190">
    <property type="component" value="Unassembled WGS sequence"/>
</dbReference>
<evidence type="ECO:0000313" key="6">
    <source>
        <dbReference type="EMBL" id="CAB0042994.1"/>
    </source>
</evidence>
<dbReference type="PANTHER" id="PTHR15439:SF0">
    <property type="entry name" value="CELL DIVISION CYCLE AND APOPTOSIS REGULATOR PROTEIN 1-RELATED"/>
    <property type="match status" value="1"/>
</dbReference>
<accession>A0A6H5IZB1</accession>
<dbReference type="GO" id="GO:0006511">
    <property type="term" value="P:ubiquitin-dependent protein catabolic process"/>
    <property type="evidence" value="ECO:0007669"/>
    <property type="project" value="TreeGrafter"/>
</dbReference>
<keyword evidence="7" id="KW-1185">Reference proteome</keyword>
<keyword evidence="1 3" id="KW-0863">Zinc-finger</keyword>
<evidence type="ECO:0000256" key="3">
    <source>
        <dbReference type="PROSITE-ProRule" id="PRU00175"/>
    </source>
</evidence>
<reference evidence="6 7" key="1">
    <citation type="submission" date="2020-02" db="EMBL/GenBank/DDBJ databases">
        <authorList>
            <person name="Ferguson B K."/>
        </authorList>
    </citation>
    <scope>NUCLEOTIDE SEQUENCE [LARGE SCALE GENOMIC DNA]</scope>
</reference>
<dbReference type="InterPro" id="IPR013083">
    <property type="entry name" value="Znf_RING/FYVE/PHD"/>
</dbReference>
<gene>
    <name evidence="6" type="ORF">TBRA_LOCUS14582</name>
</gene>
<dbReference type="SMART" id="SM00184">
    <property type="entry name" value="RING"/>
    <property type="match status" value="2"/>
</dbReference>
<keyword evidence="1 3" id="KW-0479">Metal-binding</keyword>
<dbReference type="GO" id="GO:0016567">
    <property type="term" value="P:protein ubiquitination"/>
    <property type="evidence" value="ECO:0007669"/>
    <property type="project" value="InterPro"/>
</dbReference>
<evidence type="ECO:0000259" key="5">
    <source>
        <dbReference type="PROSITE" id="PS50089"/>
    </source>
</evidence>
<dbReference type="AlphaFoldDB" id="A0A6H5IZB1"/>
<dbReference type="InterPro" id="IPR001841">
    <property type="entry name" value="Znf_RING"/>
</dbReference>
<sequence>MVQVEGPSVPGALLTSSGTYAVPSIDYKVYEETKREKSQLKRKKTTIEEPSTDVVQTPIPKEIICPICKEILNDAVMIACCAMTFCHECISTYLVESEDQQCPHCKEKDVSPEQCWPNRYLRKAVSRFNNETCCNNRWLNNSKAAHGTAPAIVTEKSCVSSSPATAEPSLISQSPMNSEKSSVEENEEGRLSIEHRAGTPMVDESQADPQQQLPMYSPGDERLTWSHHYYPSSVNSGPPMTPYYTYIAPQPEYAQQWPPPCHSYYDWARMYTQAPPTVHYGHPPVSHIPSGMCIQTQNYTASSEEQIAGEFLRKTIERDEHDRRLGEHRRRARRDRSPPPPRYSDSTNGRVSSRWRSSRCTKRTASQSYGTSKRAKYSEKKRDLAVCVEFTPGVAPASRRHSVTTLNRDYPGTCKNFHGTGEGPSVPGALLTSSGTYAVPSIDYKVYEETKREKSQLKRKKTTIEKPSTDVVQTPIPKEIICPICKEILNDAVMIACCAMTFCHECISTYLVESEDQQCPHCKEKDVSPEQCWPNRYLRKAVSRFNNETCCNNRWLNNSKAAHGTAPAIVTEKSCVSSSPATAEPSLISQSPMNSEKSSVEENEEGRLSIEHRAGTPMVDESQADPQQQLPMYSPGDERLTWSHHYYPSSVNSGPPMTPYYTYIAPQPEYAQQWPPPCHSYYDWARMYTQAPPTVHYGHPPVSHIPSGMCIQTQNYTASSEEQIAGEFLRKTIERDEHDRRLGEHRRARRDRSPPPPPPRYSDSTNGRVSLRDGARRDVQRELHHSLMGQANAPNTVKKRDLA</sequence>
<feature type="region of interest" description="Disordered" evidence="4">
    <location>
        <begin position="164"/>
        <end position="218"/>
    </location>
</feature>
<feature type="region of interest" description="Disordered" evidence="4">
    <location>
        <begin position="312"/>
        <end position="375"/>
    </location>
</feature>
<dbReference type="CDD" id="cd16620">
    <property type="entry name" value="vRING-HC-C4C4_RBBP6"/>
    <property type="match status" value="2"/>
</dbReference>
<dbReference type="GO" id="GO:0061630">
    <property type="term" value="F:ubiquitin protein ligase activity"/>
    <property type="evidence" value="ECO:0007669"/>
    <property type="project" value="InterPro"/>
</dbReference>
<dbReference type="InterPro" id="IPR033489">
    <property type="entry name" value="RBBP6"/>
</dbReference>
<dbReference type="PROSITE" id="PS50089">
    <property type="entry name" value="ZF_RING_2"/>
    <property type="match status" value="2"/>
</dbReference>
<feature type="non-terminal residue" evidence="6">
    <location>
        <position position="803"/>
    </location>
</feature>
<feature type="compositionally biased region" description="Polar residues" evidence="4">
    <location>
        <begin position="581"/>
        <end position="593"/>
    </location>
</feature>
<feature type="compositionally biased region" description="Basic and acidic residues" evidence="4">
    <location>
        <begin position="731"/>
        <end position="742"/>
    </location>
</feature>